<protein>
    <submittedName>
        <fullName evidence="2">Uncharacterized protein</fullName>
    </submittedName>
</protein>
<accession>A0A1G7GM26</accession>
<dbReference type="STRING" id="282683.SAMN04488105_10977"/>
<name>A0A1G7GM26_9RHOB</name>
<dbReference type="RefSeq" id="WP_089960495.1">
    <property type="nucleotide sequence ID" value="NZ_FNAV01000009.1"/>
</dbReference>
<evidence type="ECO:0000256" key="1">
    <source>
        <dbReference type="SAM" id="MobiDB-lite"/>
    </source>
</evidence>
<proteinExistence type="predicted"/>
<dbReference type="Proteomes" id="UP000198994">
    <property type="component" value="Unassembled WGS sequence"/>
</dbReference>
<gene>
    <name evidence="2" type="ORF">SAMN04488105_10977</name>
</gene>
<feature type="region of interest" description="Disordered" evidence="1">
    <location>
        <begin position="1"/>
        <end position="37"/>
    </location>
</feature>
<keyword evidence="3" id="KW-1185">Reference proteome</keyword>
<organism evidence="2 3">
    <name type="scientific">Salipiger thiooxidans</name>
    <dbReference type="NCBI Taxonomy" id="282683"/>
    <lineage>
        <taxon>Bacteria</taxon>
        <taxon>Pseudomonadati</taxon>
        <taxon>Pseudomonadota</taxon>
        <taxon>Alphaproteobacteria</taxon>
        <taxon>Rhodobacterales</taxon>
        <taxon>Roseobacteraceae</taxon>
        <taxon>Salipiger</taxon>
    </lineage>
</organism>
<sequence length="74" mass="7570">MFNALAVEKDAASGGTAASVKQPALEHLPDTEKRPLESETWAGCVEAVGGALPARGADILKGQVKGRVVVDVNA</sequence>
<evidence type="ECO:0000313" key="3">
    <source>
        <dbReference type="Proteomes" id="UP000198994"/>
    </source>
</evidence>
<evidence type="ECO:0000313" key="2">
    <source>
        <dbReference type="EMBL" id="SDE89039.1"/>
    </source>
</evidence>
<dbReference type="AlphaFoldDB" id="A0A1G7GM26"/>
<feature type="compositionally biased region" description="Basic and acidic residues" evidence="1">
    <location>
        <begin position="27"/>
        <end position="37"/>
    </location>
</feature>
<reference evidence="3" key="1">
    <citation type="submission" date="2016-10" db="EMBL/GenBank/DDBJ databases">
        <authorList>
            <person name="Varghese N."/>
            <person name="Submissions S."/>
        </authorList>
    </citation>
    <scope>NUCLEOTIDE SEQUENCE [LARGE SCALE GENOMIC DNA]</scope>
    <source>
        <strain evidence="3">DSM 10146</strain>
    </source>
</reference>
<dbReference type="EMBL" id="FNAV01000009">
    <property type="protein sequence ID" value="SDE89039.1"/>
    <property type="molecule type" value="Genomic_DNA"/>
</dbReference>